<evidence type="ECO:0000256" key="8">
    <source>
        <dbReference type="ARBA" id="ARBA00022989"/>
    </source>
</evidence>
<reference evidence="13" key="1">
    <citation type="journal article" date="2019" name="Int. J. Syst. Evol. Microbiol.">
        <title>The Global Catalogue of Microorganisms (GCM) 10K type strain sequencing project: providing services to taxonomists for standard genome sequencing and annotation.</title>
        <authorList>
            <consortium name="The Broad Institute Genomics Platform"/>
            <consortium name="The Broad Institute Genome Sequencing Center for Infectious Disease"/>
            <person name="Wu L."/>
            <person name="Ma J."/>
        </authorList>
    </citation>
    <scope>NUCLEOTIDE SEQUENCE [LARGE SCALE GENOMIC DNA]</scope>
    <source>
        <strain evidence="13">CCUG 58127</strain>
    </source>
</reference>
<comment type="subcellular location">
    <subcellularLocation>
        <location evidence="11">Cell membrane</location>
        <topology evidence="11">Single-pass membrane protein</topology>
    </subcellularLocation>
</comment>
<organism evidence="12 13">
    <name type="scientific">Flexivirga alba</name>
    <dbReference type="NCBI Taxonomy" id="702742"/>
    <lineage>
        <taxon>Bacteria</taxon>
        <taxon>Bacillati</taxon>
        <taxon>Actinomycetota</taxon>
        <taxon>Actinomycetes</taxon>
        <taxon>Micrococcales</taxon>
        <taxon>Dermacoccaceae</taxon>
        <taxon>Flexivirga</taxon>
    </lineage>
</organism>
<accession>A0ABW2AGM1</accession>
<evidence type="ECO:0000256" key="6">
    <source>
        <dbReference type="ARBA" id="ARBA00022840"/>
    </source>
</evidence>
<evidence type="ECO:0000313" key="13">
    <source>
        <dbReference type="Proteomes" id="UP001596298"/>
    </source>
</evidence>
<evidence type="ECO:0000256" key="9">
    <source>
        <dbReference type="ARBA" id="ARBA00023065"/>
    </source>
</evidence>
<keyword evidence="7 11" id="KW-0630">Potassium</keyword>
<dbReference type="RefSeq" id="WP_382401725.1">
    <property type="nucleotide sequence ID" value="NZ_JBHSWH010000001.1"/>
</dbReference>
<comment type="caution">
    <text evidence="12">The sequence shown here is derived from an EMBL/GenBank/DDBJ whole genome shotgun (WGS) entry which is preliminary data.</text>
</comment>
<dbReference type="Proteomes" id="UP001596298">
    <property type="component" value="Unassembled WGS sequence"/>
</dbReference>
<evidence type="ECO:0000256" key="7">
    <source>
        <dbReference type="ARBA" id="ARBA00022958"/>
    </source>
</evidence>
<keyword evidence="4 11" id="KW-0812">Transmembrane</keyword>
<comment type="function">
    <text evidence="11">Part of the high-affinity ATP-driven potassium transport (or Kdp) system, which catalyzes the hydrolysis of ATP coupled with the electrogenic transport of potassium into the cytoplasm. This subunit acts as a catalytic chaperone that increases the ATP-binding affinity of the ATP-hydrolyzing subunit KdpB by the formation of a transient KdpB/KdpC/ATP ternary complex.</text>
</comment>
<evidence type="ECO:0000256" key="3">
    <source>
        <dbReference type="ARBA" id="ARBA00022538"/>
    </source>
</evidence>
<keyword evidence="6 11" id="KW-0067">ATP-binding</keyword>
<gene>
    <name evidence="11 12" type="primary">kdpC</name>
    <name evidence="12" type="ORF">ACFQDH_12430</name>
</gene>
<dbReference type="PANTHER" id="PTHR30042:SF2">
    <property type="entry name" value="POTASSIUM-TRANSPORTING ATPASE KDPC SUBUNIT"/>
    <property type="match status" value="1"/>
</dbReference>
<evidence type="ECO:0000256" key="5">
    <source>
        <dbReference type="ARBA" id="ARBA00022741"/>
    </source>
</evidence>
<dbReference type="PIRSF" id="PIRSF001296">
    <property type="entry name" value="K_ATPase_KdpC"/>
    <property type="match status" value="1"/>
</dbReference>
<dbReference type="PANTHER" id="PTHR30042">
    <property type="entry name" value="POTASSIUM-TRANSPORTING ATPASE C CHAIN"/>
    <property type="match status" value="1"/>
</dbReference>
<keyword evidence="5 11" id="KW-0547">Nucleotide-binding</keyword>
<keyword evidence="3 11" id="KW-0633">Potassium transport</keyword>
<evidence type="ECO:0000256" key="1">
    <source>
        <dbReference type="ARBA" id="ARBA00022448"/>
    </source>
</evidence>
<dbReference type="EMBL" id="JBHSWH010000001">
    <property type="protein sequence ID" value="MFC6706044.1"/>
    <property type="molecule type" value="Genomic_DNA"/>
</dbReference>
<evidence type="ECO:0000313" key="12">
    <source>
        <dbReference type="EMBL" id="MFC6706044.1"/>
    </source>
</evidence>
<keyword evidence="9 11" id="KW-0406">Ion transport</keyword>
<dbReference type="InterPro" id="IPR003820">
    <property type="entry name" value="KdpC"/>
</dbReference>
<dbReference type="Pfam" id="PF02669">
    <property type="entry name" value="KdpC"/>
    <property type="match status" value="1"/>
</dbReference>
<protein>
    <recommendedName>
        <fullName evidence="11">Potassium-transporting ATPase KdpC subunit</fullName>
    </recommendedName>
    <alternativeName>
        <fullName evidence="11">ATP phosphohydrolase [potassium-transporting] C chain</fullName>
    </alternativeName>
    <alternativeName>
        <fullName evidence="11">Potassium-binding and translocating subunit C</fullName>
    </alternativeName>
    <alternativeName>
        <fullName evidence="11">Potassium-translocating ATPase C chain</fullName>
    </alternativeName>
</protein>
<keyword evidence="10 11" id="KW-0472">Membrane</keyword>
<evidence type="ECO:0000256" key="11">
    <source>
        <dbReference type="HAMAP-Rule" id="MF_00276"/>
    </source>
</evidence>
<keyword evidence="1 11" id="KW-0813">Transport</keyword>
<dbReference type="NCBIfam" id="TIGR00681">
    <property type="entry name" value="kdpC"/>
    <property type="match status" value="1"/>
</dbReference>
<keyword evidence="2 11" id="KW-1003">Cell membrane</keyword>
<comment type="similarity">
    <text evidence="11">Belongs to the KdpC family.</text>
</comment>
<dbReference type="HAMAP" id="MF_00276">
    <property type="entry name" value="KdpC"/>
    <property type="match status" value="1"/>
</dbReference>
<evidence type="ECO:0000256" key="4">
    <source>
        <dbReference type="ARBA" id="ARBA00022692"/>
    </source>
</evidence>
<evidence type="ECO:0000256" key="2">
    <source>
        <dbReference type="ARBA" id="ARBA00022475"/>
    </source>
</evidence>
<proteinExistence type="inferred from homology"/>
<keyword evidence="8 11" id="KW-1133">Transmembrane helix</keyword>
<keyword evidence="13" id="KW-1185">Reference proteome</keyword>
<evidence type="ECO:0000256" key="10">
    <source>
        <dbReference type="ARBA" id="ARBA00023136"/>
    </source>
</evidence>
<name>A0ABW2AGM1_9MICO</name>
<dbReference type="NCBIfam" id="NF001454">
    <property type="entry name" value="PRK00315.1"/>
    <property type="match status" value="1"/>
</dbReference>
<comment type="subunit">
    <text evidence="11">The system is composed of three essential subunits: KdpA, KdpB and KdpC.</text>
</comment>
<sequence length="193" mass="19701">MATSSLTIGRQTLAALRLFLVLTVLLGVLYPAAVWGVGRVAFHDQATGSRIHSGGKVVGSSLIGQQFSGPTWFHGRPSATDYAGNSSAGSNLPATDHRQQAAVAAREKALASLPGTVPPDALTMSASGLDPDISPAYAKLQAPGVATARGITLARVDALIHAATTGRDAGFLGEPKVNVLQLNLSLLQAAGGR</sequence>